<dbReference type="PIRSF" id="PIRSF000331">
    <property type="entry name" value="HpaA_HpaB"/>
    <property type="match status" value="1"/>
</dbReference>
<dbReference type="Pfam" id="PF03241">
    <property type="entry name" value="HpaB"/>
    <property type="match status" value="1"/>
</dbReference>
<dbReference type="InterPro" id="IPR024674">
    <property type="entry name" value="HpaB/PvcC/4-BUDH_N"/>
</dbReference>
<keyword evidence="3" id="KW-0560">Oxidoreductase</keyword>
<dbReference type="InterPro" id="IPR036250">
    <property type="entry name" value="AcylCo_DH-like_C"/>
</dbReference>
<evidence type="ECO:0000259" key="6">
    <source>
        <dbReference type="Pfam" id="PF11794"/>
    </source>
</evidence>
<gene>
    <name evidence="7" type="ORF">MFMK1_000969</name>
</gene>
<evidence type="ECO:0000256" key="3">
    <source>
        <dbReference type="ARBA" id="ARBA00023002"/>
    </source>
</evidence>
<evidence type="ECO:0000313" key="8">
    <source>
        <dbReference type="Proteomes" id="UP001329915"/>
    </source>
</evidence>
<dbReference type="EMBL" id="CP121694">
    <property type="protein sequence ID" value="WRO21173.1"/>
    <property type="molecule type" value="Genomic_DNA"/>
</dbReference>
<feature type="domain" description="HpaB/PvcC/4-BUDH C-terminal" evidence="5">
    <location>
        <begin position="275"/>
        <end position="472"/>
    </location>
</feature>
<dbReference type="Proteomes" id="UP001329915">
    <property type="component" value="Chromosome"/>
</dbReference>
<dbReference type="PANTHER" id="PTHR36117">
    <property type="entry name" value="4-HYDROXYPHENYLACETATE 3-MONOOXYGENASE-RELATED"/>
    <property type="match status" value="1"/>
</dbReference>
<reference evidence="7 8" key="1">
    <citation type="submission" date="2023-04" db="EMBL/GenBank/DDBJ databases">
        <authorList>
            <person name="Hsu D."/>
        </authorList>
    </citation>
    <scope>NUCLEOTIDE SEQUENCE [LARGE SCALE GENOMIC DNA]</scope>
    <source>
        <strain evidence="7 8">MK1</strain>
    </source>
</reference>
<dbReference type="GO" id="GO:0016627">
    <property type="term" value="F:oxidoreductase activity, acting on the CH-CH group of donors"/>
    <property type="evidence" value="ECO:0007669"/>
    <property type="project" value="InterPro"/>
</dbReference>
<dbReference type="RefSeq" id="WP_366924029.1">
    <property type="nucleotide sequence ID" value="NZ_CP121694.1"/>
</dbReference>
<protein>
    <submittedName>
        <fullName evidence="7">4-hydroxyphenylacetate 3-hydroxylase family protein</fullName>
    </submittedName>
</protein>
<dbReference type="KEGG" id="dbc:MFMK1_000969"/>
<evidence type="ECO:0000313" key="7">
    <source>
        <dbReference type="EMBL" id="WRO21173.1"/>
    </source>
</evidence>
<dbReference type="InterPro" id="IPR004925">
    <property type="entry name" value="HpaB/PvcC/4-BUDH"/>
</dbReference>
<evidence type="ECO:0000256" key="1">
    <source>
        <dbReference type="ARBA" id="ARBA00022630"/>
    </source>
</evidence>
<dbReference type="AlphaFoldDB" id="A0AAU0UIN7"/>
<dbReference type="Gene3D" id="2.40.110.10">
    <property type="entry name" value="Butyryl-CoA Dehydrogenase, subunit A, domain 2"/>
    <property type="match status" value="1"/>
</dbReference>
<accession>A0AAU0UIN7</accession>
<proteinExistence type="predicted"/>
<keyword evidence="1" id="KW-0285">Flavoprotein</keyword>
<evidence type="ECO:0000256" key="4">
    <source>
        <dbReference type="PIRSR" id="PIRSR000331-2"/>
    </source>
</evidence>
<keyword evidence="2 4" id="KW-0274">FAD</keyword>
<feature type="domain" description="HpaB/PvcC/4-BUDH N-terminal" evidence="6">
    <location>
        <begin position="3"/>
        <end position="266"/>
    </location>
</feature>
<sequence>MRTAQQYVDKLKSMRPNVYRDGKIVPRDDSQIMPGINVISTTFNAIQQADLKDLAVVTSHLTGEPINRFAHIHQNKDDLLAKQEMTRVLCQKVGGCIQRCMGVDALNALSVVTKEIDEKHGTEYYERFLAYLEYYQQNDLVGNCAQTDVKGDRSKRPHQQQDPDLYLRVVEKRKDGIVVRGAKAHNTVAPYADEILVVPTRALAPEDADWAVAFAIPADTEGVKLLIRSTAVRPRVRLQAPVAEIGMSDSLTIFDNVFVPWERVFMCGEWEYGGRLAALFATYHRHSYTGCKPGIADVIMGAAALVAEYNGISKAQHVRDKIADLIAVAELVYSGGIAASVKCHQASSGTCIPNTVYTNVARYHAGTHLYHEYETLADLAGGLIATLPPEADWYNPETQELLEKYIMRNPNISAENQHRCFRMISDLLCSSWGGVQQVAGLHGGGSPIMEKIAITQQYDLDLKKDIAKYLAGIKA</sequence>
<dbReference type="PANTHER" id="PTHR36117:SF3">
    <property type="entry name" value="4-HYDROXYPHENYLACETATE 3-MONOOXYGENASE-RELATED"/>
    <property type="match status" value="1"/>
</dbReference>
<dbReference type="InterPro" id="IPR024719">
    <property type="entry name" value="HpaB/PvcC/4-BUDH_C"/>
</dbReference>
<dbReference type="Pfam" id="PF11794">
    <property type="entry name" value="HpaB_N"/>
    <property type="match status" value="1"/>
</dbReference>
<organism evidence="7 8">
    <name type="scientific">Metallumcola ferriviriculae</name>
    <dbReference type="NCBI Taxonomy" id="3039180"/>
    <lineage>
        <taxon>Bacteria</taxon>
        <taxon>Bacillati</taxon>
        <taxon>Bacillota</taxon>
        <taxon>Clostridia</taxon>
        <taxon>Neomoorellales</taxon>
        <taxon>Desulfitibacteraceae</taxon>
        <taxon>Metallumcola</taxon>
    </lineage>
</organism>
<dbReference type="InterPro" id="IPR009100">
    <property type="entry name" value="AcylCoA_DH/oxidase_NM_dom_sf"/>
</dbReference>
<evidence type="ECO:0000256" key="2">
    <source>
        <dbReference type="ARBA" id="ARBA00022827"/>
    </source>
</evidence>
<evidence type="ECO:0000259" key="5">
    <source>
        <dbReference type="Pfam" id="PF03241"/>
    </source>
</evidence>
<dbReference type="InterPro" id="IPR046373">
    <property type="entry name" value="Acyl-CoA_Oxase/DH_mid-dom_sf"/>
</dbReference>
<dbReference type="SUPFAM" id="SSF56645">
    <property type="entry name" value="Acyl-CoA dehydrogenase NM domain-like"/>
    <property type="match status" value="1"/>
</dbReference>
<name>A0AAU0UIN7_9FIRM</name>
<dbReference type="SUPFAM" id="SSF47203">
    <property type="entry name" value="Acyl-CoA dehydrogenase C-terminal domain-like"/>
    <property type="match status" value="1"/>
</dbReference>
<dbReference type="Gene3D" id="1.20.140.10">
    <property type="entry name" value="Butyryl-CoA Dehydrogenase, subunit A, domain 3"/>
    <property type="match status" value="1"/>
</dbReference>
<keyword evidence="8" id="KW-1185">Reference proteome</keyword>
<dbReference type="Gene3D" id="1.10.3140.10">
    <property type="entry name" value="4-hydroxybutyryl-coa dehydratase, domain 1"/>
    <property type="match status" value="1"/>
</dbReference>
<feature type="binding site" evidence="4">
    <location>
        <position position="187"/>
    </location>
    <ligand>
        <name>FAD</name>
        <dbReference type="ChEBI" id="CHEBI:57692"/>
    </ligand>
</feature>